<evidence type="ECO:0000313" key="1">
    <source>
        <dbReference type="EMBL" id="CUP83457.1"/>
    </source>
</evidence>
<dbReference type="Proteomes" id="UP000260828">
    <property type="component" value="Unassembled WGS sequence"/>
</dbReference>
<reference evidence="5" key="2">
    <citation type="submission" date="2017-04" db="EMBL/GenBank/DDBJ databases">
        <title>Function of individual gut microbiota members based on whole genome sequencing of pure cultures obtained from chicken caecum.</title>
        <authorList>
            <person name="Medvecky M."/>
            <person name="Cejkova D."/>
            <person name="Polansky O."/>
            <person name="Karasova D."/>
            <person name="Kubasova T."/>
            <person name="Cizek A."/>
            <person name="Rychlik I."/>
        </authorList>
    </citation>
    <scope>NUCLEOTIDE SEQUENCE [LARGE SCALE GENOMIC DNA]</scope>
    <source>
        <strain evidence="5">An175</strain>
    </source>
</reference>
<dbReference type="OrthoDB" id="1861873at2"/>
<reference evidence="3 6" key="4">
    <citation type="submission" date="2018-08" db="EMBL/GenBank/DDBJ databases">
        <title>A genome reference for cultivated species of the human gut microbiota.</title>
        <authorList>
            <person name="Zou Y."/>
            <person name="Xue W."/>
            <person name="Luo G."/>
        </authorList>
    </citation>
    <scope>NUCLEOTIDE SEQUENCE [LARGE SCALE GENOMIC DNA]</scope>
    <source>
        <strain evidence="3 6">TF05-12AC</strain>
    </source>
</reference>
<name>A0A174RI36_9FIRM</name>
<evidence type="ECO:0000313" key="4">
    <source>
        <dbReference type="Proteomes" id="UP000095765"/>
    </source>
</evidence>
<evidence type="ECO:0000313" key="6">
    <source>
        <dbReference type="Proteomes" id="UP000260828"/>
    </source>
</evidence>
<reference evidence="2" key="3">
    <citation type="journal article" date="2018" name="BMC Genomics">
        <title>Whole genome sequencing and function prediction of 133 gut anaerobes isolated from chicken caecum in pure cultures.</title>
        <authorList>
            <person name="Medvecky M."/>
            <person name="Cejkova D."/>
            <person name="Polansky O."/>
            <person name="Karasova D."/>
            <person name="Kubasova T."/>
            <person name="Cizek A."/>
            <person name="Rychlik I."/>
        </authorList>
    </citation>
    <scope>NUCLEOTIDE SEQUENCE</scope>
    <source>
        <strain evidence="2">An175</strain>
    </source>
</reference>
<dbReference type="AlphaFoldDB" id="A0A174RI36"/>
<dbReference type="EMBL" id="NFKP01000023">
    <property type="protein sequence ID" value="OUP68000.1"/>
    <property type="molecule type" value="Genomic_DNA"/>
</dbReference>
<dbReference type="EMBL" id="QVME01000009">
    <property type="protein sequence ID" value="RGE66098.1"/>
    <property type="molecule type" value="Genomic_DNA"/>
</dbReference>
<evidence type="ECO:0000313" key="5">
    <source>
        <dbReference type="Proteomes" id="UP000196386"/>
    </source>
</evidence>
<dbReference type="RefSeq" id="WP_024731406.1">
    <property type="nucleotide sequence ID" value="NZ_CABIWA010000029.1"/>
</dbReference>
<dbReference type="Gene3D" id="1.10.260.100">
    <property type="match status" value="1"/>
</dbReference>
<reference evidence="1 4" key="1">
    <citation type="submission" date="2015-09" db="EMBL/GenBank/DDBJ databases">
        <authorList>
            <consortium name="Pathogen Informatics"/>
        </authorList>
    </citation>
    <scope>NUCLEOTIDE SEQUENCE [LARGE SCALE GENOMIC DNA]</scope>
    <source>
        <strain evidence="1 4">2789STDY5834939</strain>
    </source>
</reference>
<organism evidence="1 4">
    <name type="scientific">Anaerotruncus colihominis</name>
    <dbReference type="NCBI Taxonomy" id="169435"/>
    <lineage>
        <taxon>Bacteria</taxon>
        <taxon>Bacillati</taxon>
        <taxon>Bacillota</taxon>
        <taxon>Clostridia</taxon>
        <taxon>Eubacteriales</taxon>
        <taxon>Oscillospiraceae</taxon>
        <taxon>Anaerotruncus</taxon>
    </lineage>
</organism>
<proteinExistence type="predicted"/>
<dbReference type="EMBL" id="CZBE01000013">
    <property type="protein sequence ID" value="CUP83457.1"/>
    <property type="molecule type" value="Genomic_DNA"/>
</dbReference>
<gene>
    <name evidence="2" type="ORF">B5F11_15450</name>
    <name evidence="3" type="ORF">DXC40_14330</name>
    <name evidence="1" type="ORF">ERS852551_02109</name>
</gene>
<protein>
    <submittedName>
        <fullName evidence="1">Uncharacterized protein</fullName>
    </submittedName>
</protein>
<accession>A0A174RI36</accession>
<dbReference type="GeneID" id="72463802"/>
<dbReference type="Proteomes" id="UP000095765">
    <property type="component" value="Unassembled WGS sequence"/>
</dbReference>
<dbReference type="Proteomes" id="UP000196386">
    <property type="component" value="Unassembled WGS sequence"/>
</dbReference>
<evidence type="ECO:0000313" key="2">
    <source>
        <dbReference type="EMBL" id="OUP68000.1"/>
    </source>
</evidence>
<evidence type="ECO:0000313" key="3">
    <source>
        <dbReference type="EMBL" id="RGE66098.1"/>
    </source>
</evidence>
<sequence>MNNNFNLSPEQTDALLSMASKKMGIDPADLRRQMQSGDMSGVLSGLAPAQRDRIQSLMQNPAAIQQLVQNPKVQQLLRGLMGK</sequence>